<feature type="transmembrane region" description="Helical" evidence="7">
    <location>
        <begin position="32"/>
        <end position="53"/>
    </location>
</feature>
<keyword evidence="5 9" id="KW-0012">Acyltransferase</keyword>
<evidence type="ECO:0000313" key="9">
    <source>
        <dbReference type="EMBL" id="KUH36811.1"/>
    </source>
</evidence>
<dbReference type="STRING" id="936756.ATE80_21485"/>
<evidence type="ECO:0000256" key="1">
    <source>
        <dbReference type="ARBA" id="ARBA00005189"/>
    </source>
</evidence>
<keyword evidence="4" id="KW-0443">Lipid metabolism</keyword>
<keyword evidence="3 9" id="KW-0808">Transferase</keyword>
<dbReference type="GO" id="GO:0006654">
    <property type="term" value="P:phosphatidic acid biosynthetic process"/>
    <property type="evidence" value="ECO:0007669"/>
    <property type="project" value="TreeGrafter"/>
</dbReference>
<keyword evidence="7" id="KW-1133">Transmembrane helix</keyword>
<dbReference type="Proteomes" id="UP000054011">
    <property type="component" value="Unassembled WGS sequence"/>
</dbReference>
<evidence type="ECO:0000313" key="10">
    <source>
        <dbReference type="Proteomes" id="UP000054011"/>
    </source>
</evidence>
<proteinExistence type="predicted"/>
<organism evidence="9 10">
    <name type="scientific">Streptomyces kanasensis</name>
    <dbReference type="NCBI Taxonomy" id="936756"/>
    <lineage>
        <taxon>Bacteria</taxon>
        <taxon>Bacillati</taxon>
        <taxon>Actinomycetota</taxon>
        <taxon>Actinomycetes</taxon>
        <taxon>Kitasatosporales</taxon>
        <taxon>Streptomycetaceae</taxon>
        <taxon>Streptomyces</taxon>
    </lineage>
</organism>
<dbReference type="OrthoDB" id="5184723at2"/>
<comment type="caution">
    <text evidence="9">The sequence shown here is derived from an EMBL/GenBank/DDBJ whole genome shotgun (WGS) entry which is preliminary data.</text>
</comment>
<keyword evidence="10" id="KW-1185">Reference proteome</keyword>
<protein>
    <submittedName>
        <fullName evidence="9">Acyltransferase</fullName>
    </submittedName>
</protein>
<comment type="pathway">
    <text evidence="1">Lipid metabolism.</text>
</comment>
<feature type="compositionally biased region" description="Low complexity" evidence="6">
    <location>
        <begin position="350"/>
        <end position="359"/>
    </location>
</feature>
<dbReference type="EMBL" id="LNSV01000063">
    <property type="protein sequence ID" value="KUH36811.1"/>
    <property type="molecule type" value="Genomic_DNA"/>
</dbReference>
<feature type="compositionally biased region" description="Polar residues" evidence="6">
    <location>
        <begin position="325"/>
        <end position="339"/>
    </location>
</feature>
<dbReference type="RefSeq" id="WP_058943885.1">
    <property type="nucleotide sequence ID" value="NZ_LNSV01000063.1"/>
</dbReference>
<evidence type="ECO:0000259" key="8">
    <source>
        <dbReference type="SMART" id="SM00563"/>
    </source>
</evidence>
<gene>
    <name evidence="9" type="ORF">ATE80_21485</name>
</gene>
<evidence type="ECO:0000256" key="4">
    <source>
        <dbReference type="ARBA" id="ARBA00023098"/>
    </source>
</evidence>
<dbReference type="SMART" id="SM00563">
    <property type="entry name" value="PlsC"/>
    <property type="match status" value="1"/>
</dbReference>
<sequence>MSAWLPSSPCTPRRCATPAHPAAGRLRAVSRLLAGVGAVLAGLVLAPLASPLAPAARHRLARLWCRTVLRSFGVRTRVIGVPPPGAHLVVANHVSWLDVPLLAAVLPGRMVAKREVRDWPLLGPVAALGGTLFLDRDRLRTLPGAVRAMARTLGAGHRVVVFPEGSTWCGRARGAFRPAAFQAALDAGAPVLPVRIAYRPLGPAAFVGDDPLVVSLWRVVSAGALTAELRLLPPLPAGLHTDRRALARAAHTAVTGRAAPGDDTGRAAGVGHASHIKHAPRDVWHAPRDAGHPPRTGQVPRTGHAPRDAGHPPRTGQVPRVRAEPQTTVASDSANQPRSSVHHRDNSIPAAASSAATPS</sequence>
<dbReference type="AlphaFoldDB" id="A0A100Y338"/>
<accession>A0A100Y338</accession>
<evidence type="ECO:0000256" key="2">
    <source>
        <dbReference type="ARBA" id="ARBA00022516"/>
    </source>
</evidence>
<dbReference type="PANTHER" id="PTHR10434">
    <property type="entry name" value="1-ACYL-SN-GLYCEROL-3-PHOSPHATE ACYLTRANSFERASE"/>
    <property type="match status" value="1"/>
</dbReference>
<evidence type="ECO:0000256" key="6">
    <source>
        <dbReference type="SAM" id="MobiDB-lite"/>
    </source>
</evidence>
<dbReference type="SUPFAM" id="SSF69593">
    <property type="entry name" value="Glycerol-3-phosphate (1)-acyltransferase"/>
    <property type="match status" value="1"/>
</dbReference>
<reference evidence="9 10" key="1">
    <citation type="submission" date="2015-11" db="EMBL/GenBank/DDBJ databases">
        <title>Genome-wide analysis reveals the secondary metabolome in Streptomyces kanasensis ZX01.</title>
        <authorList>
            <person name="Zhang G."/>
            <person name="Han L."/>
            <person name="Feng J."/>
            <person name="Zhang X."/>
        </authorList>
    </citation>
    <scope>NUCLEOTIDE SEQUENCE [LARGE SCALE GENOMIC DNA]</scope>
    <source>
        <strain evidence="9 10">ZX01</strain>
    </source>
</reference>
<feature type="domain" description="Phospholipid/glycerol acyltransferase" evidence="8">
    <location>
        <begin position="87"/>
        <end position="199"/>
    </location>
</feature>
<dbReference type="GO" id="GO:0003841">
    <property type="term" value="F:1-acylglycerol-3-phosphate O-acyltransferase activity"/>
    <property type="evidence" value="ECO:0007669"/>
    <property type="project" value="TreeGrafter"/>
</dbReference>
<feature type="compositionally biased region" description="Basic and acidic residues" evidence="6">
    <location>
        <begin position="279"/>
        <end position="292"/>
    </location>
</feature>
<evidence type="ECO:0000256" key="3">
    <source>
        <dbReference type="ARBA" id="ARBA00022679"/>
    </source>
</evidence>
<dbReference type="InterPro" id="IPR002123">
    <property type="entry name" value="Plipid/glycerol_acylTrfase"/>
</dbReference>
<dbReference type="Pfam" id="PF01553">
    <property type="entry name" value="Acyltransferase"/>
    <property type="match status" value="1"/>
</dbReference>
<dbReference type="CDD" id="cd07989">
    <property type="entry name" value="LPLAT_AGPAT-like"/>
    <property type="match status" value="1"/>
</dbReference>
<feature type="region of interest" description="Disordered" evidence="6">
    <location>
        <begin position="251"/>
        <end position="359"/>
    </location>
</feature>
<keyword evidence="7" id="KW-0812">Transmembrane</keyword>
<keyword evidence="2" id="KW-0444">Lipid biosynthesis</keyword>
<name>A0A100Y338_9ACTN</name>
<evidence type="ECO:0000256" key="7">
    <source>
        <dbReference type="SAM" id="Phobius"/>
    </source>
</evidence>
<dbReference type="PANTHER" id="PTHR10434:SF64">
    <property type="entry name" value="1-ACYL-SN-GLYCEROL-3-PHOSPHATE ACYLTRANSFERASE-RELATED"/>
    <property type="match status" value="1"/>
</dbReference>
<evidence type="ECO:0000256" key="5">
    <source>
        <dbReference type="ARBA" id="ARBA00023315"/>
    </source>
</evidence>
<keyword evidence="7" id="KW-0472">Membrane</keyword>